<evidence type="ECO:0000256" key="4">
    <source>
        <dbReference type="PROSITE-ProRule" id="PRU00335"/>
    </source>
</evidence>
<dbReference type="EMBL" id="JACXLD010000004">
    <property type="protein sequence ID" value="MBD2859062.1"/>
    <property type="molecule type" value="Genomic_DNA"/>
</dbReference>
<organism evidence="6 7">
    <name type="scientific">Spongiibacter pelagi</name>
    <dbReference type="NCBI Taxonomy" id="2760804"/>
    <lineage>
        <taxon>Bacteria</taxon>
        <taxon>Pseudomonadati</taxon>
        <taxon>Pseudomonadota</taxon>
        <taxon>Gammaproteobacteria</taxon>
        <taxon>Cellvibrionales</taxon>
        <taxon>Spongiibacteraceae</taxon>
        <taxon>Spongiibacter</taxon>
    </lineage>
</organism>
<evidence type="ECO:0000256" key="3">
    <source>
        <dbReference type="ARBA" id="ARBA00023163"/>
    </source>
</evidence>
<evidence type="ECO:0000256" key="2">
    <source>
        <dbReference type="ARBA" id="ARBA00023125"/>
    </source>
</evidence>
<keyword evidence="7" id="KW-1185">Reference proteome</keyword>
<evidence type="ECO:0000313" key="6">
    <source>
        <dbReference type="EMBL" id="MBD2859062.1"/>
    </source>
</evidence>
<feature type="domain" description="HTH tetR-type" evidence="5">
    <location>
        <begin position="16"/>
        <end position="76"/>
    </location>
</feature>
<dbReference type="PRINTS" id="PR00455">
    <property type="entry name" value="HTHTETR"/>
</dbReference>
<dbReference type="Pfam" id="PF14246">
    <property type="entry name" value="TetR_C_7"/>
    <property type="match status" value="1"/>
</dbReference>
<dbReference type="AlphaFoldDB" id="A0A927C3C3"/>
<dbReference type="PROSITE" id="PS50977">
    <property type="entry name" value="HTH_TETR_2"/>
    <property type="match status" value="1"/>
</dbReference>
<dbReference type="PANTHER" id="PTHR30055">
    <property type="entry name" value="HTH-TYPE TRANSCRIPTIONAL REGULATOR RUTR"/>
    <property type="match status" value="1"/>
</dbReference>
<gene>
    <name evidence="6" type="ORF">IB286_08560</name>
</gene>
<dbReference type="GO" id="GO:0003700">
    <property type="term" value="F:DNA-binding transcription factor activity"/>
    <property type="evidence" value="ECO:0007669"/>
    <property type="project" value="TreeGrafter"/>
</dbReference>
<keyword evidence="1" id="KW-0805">Transcription regulation</keyword>
<evidence type="ECO:0000259" key="5">
    <source>
        <dbReference type="PROSITE" id="PS50977"/>
    </source>
</evidence>
<evidence type="ECO:0000313" key="7">
    <source>
        <dbReference type="Proteomes" id="UP000610558"/>
    </source>
</evidence>
<dbReference type="InterPro" id="IPR039536">
    <property type="entry name" value="TetR_C_Proteobacteria"/>
</dbReference>
<keyword evidence="2 4" id="KW-0238">DNA-binding</keyword>
<dbReference type="InterPro" id="IPR050109">
    <property type="entry name" value="HTH-type_TetR-like_transc_reg"/>
</dbReference>
<sequence length="212" mass="23616">MNSASPSPKRGRSKSEEKRCQIIDSAAKLFLEQGFENVSMDNIARLAGVSKQTVYSHFGTKEQLFSSAIESVVEEYELGPSMNRSSDPEAYLRSFCVHLAQLLVSEEALGVHKVCVADAGRSNVAQLFWEAGPSKIRKQLLDFLQQQSEAGWLDIGDHDTACTQMIALLHGEQHNCAILGLNTTSSNENQKDKIERYAQSCVDVFLRAYRRN</sequence>
<dbReference type="Pfam" id="PF00440">
    <property type="entry name" value="TetR_N"/>
    <property type="match status" value="1"/>
</dbReference>
<protein>
    <submittedName>
        <fullName evidence="6">TetR/AcrR family transcriptional regulator</fullName>
    </submittedName>
</protein>
<proteinExistence type="predicted"/>
<dbReference type="Gene3D" id="1.10.357.10">
    <property type="entry name" value="Tetracycline Repressor, domain 2"/>
    <property type="match status" value="1"/>
</dbReference>
<dbReference type="InterPro" id="IPR009057">
    <property type="entry name" value="Homeodomain-like_sf"/>
</dbReference>
<accession>A0A927C3C3</accession>
<dbReference type="FunFam" id="1.10.10.60:FF:000141">
    <property type="entry name" value="TetR family transcriptional regulator"/>
    <property type="match status" value="1"/>
</dbReference>
<dbReference type="Proteomes" id="UP000610558">
    <property type="component" value="Unassembled WGS sequence"/>
</dbReference>
<dbReference type="PANTHER" id="PTHR30055:SF146">
    <property type="entry name" value="HTH-TYPE TRANSCRIPTIONAL DUAL REGULATOR CECR"/>
    <property type="match status" value="1"/>
</dbReference>
<dbReference type="InterPro" id="IPR001647">
    <property type="entry name" value="HTH_TetR"/>
</dbReference>
<evidence type="ECO:0000256" key="1">
    <source>
        <dbReference type="ARBA" id="ARBA00023015"/>
    </source>
</evidence>
<dbReference type="Gene3D" id="1.10.10.60">
    <property type="entry name" value="Homeodomain-like"/>
    <property type="match status" value="1"/>
</dbReference>
<comment type="caution">
    <text evidence="6">The sequence shown here is derived from an EMBL/GenBank/DDBJ whole genome shotgun (WGS) entry which is preliminary data.</text>
</comment>
<reference evidence="6" key="1">
    <citation type="submission" date="2020-09" db="EMBL/GenBank/DDBJ databases">
        <authorList>
            <person name="Yoon J.-W."/>
        </authorList>
    </citation>
    <scope>NUCLEOTIDE SEQUENCE</scope>
    <source>
        <strain evidence="6">KMU-158</strain>
    </source>
</reference>
<dbReference type="SUPFAM" id="SSF46689">
    <property type="entry name" value="Homeodomain-like"/>
    <property type="match status" value="1"/>
</dbReference>
<dbReference type="GO" id="GO:0000976">
    <property type="term" value="F:transcription cis-regulatory region binding"/>
    <property type="evidence" value="ECO:0007669"/>
    <property type="project" value="TreeGrafter"/>
</dbReference>
<name>A0A927C3C3_9GAMM</name>
<feature type="DNA-binding region" description="H-T-H motif" evidence="4">
    <location>
        <begin position="39"/>
        <end position="58"/>
    </location>
</feature>
<keyword evidence="3" id="KW-0804">Transcription</keyword>
<dbReference type="RefSeq" id="WP_190764500.1">
    <property type="nucleotide sequence ID" value="NZ_JACXLD010000004.1"/>
</dbReference>